<accession>A0A8J3N172</accession>
<feature type="transmembrane region" description="Helical" evidence="1">
    <location>
        <begin position="511"/>
        <end position="529"/>
    </location>
</feature>
<gene>
    <name evidence="2" type="ORF">KSF_023360</name>
</gene>
<protein>
    <recommendedName>
        <fullName evidence="4">DUF2029 domain-containing protein</fullName>
    </recommendedName>
</protein>
<feature type="transmembrane region" description="Helical" evidence="1">
    <location>
        <begin position="206"/>
        <end position="231"/>
    </location>
</feature>
<feature type="transmembrane region" description="Helical" evidence="1">
    <location>
        <begin position="252"/>
        <end position="278"/>
    </location>
</feature>
<keyword evidence="3" id="KW-1185">Reference proteome</keyword>
<feature type="transmembrane region" description="Helical" evidence="1">
    <location>
        <begin position="402"/>
        <end position="423"/>
    </location>
</feature>
<dbReference type="RefSeq" id="WP_220203130.1">
    <property type="nucleotide sequence ID" value="NZ_BNJK01000001.1"/>
</dbReference>
<reference evidence="2" key="1">
    <citation type="submission" date="2020-10" db="EMBL/GenBank/DDBJ databases">
        <title>Taxonomic study of unclassified bacteria belonging to the class Ktedonobacteria.</title>
        <authorList>
            <person name="Yabe S."/>
            <person name="Wang C.M."/>
            <person name="Zheng Y."/>
            <person name="Sakai Y."/>
            <person name="Cavaletti L."/>
            <person name="Monciardini P."/>
            <person name="Donadio S."/>
        </authorList>
    </citation>
    <scope>NUCLEOTIDE SEQUENCE</scope>
    <source>
        <strain evidence="2">ID150040</strain>
    </source>
</reference>
<evidence type="ECO:0000313" key="3">
    <source>
        <dbReference type="Proteomes" id="UP000597444"/>
    </source>
</evidence>
<keyword evidence="1" id="KW-0812">Transmembrane</keyword>
<dbReference type="PROSITE" id="PS51257">
    <property type="entry name" value="PROKAR_LIPOPROTEIN"/>
    <property type="match status" value="1"/>
</dbReference>
<feature type="transmembrane region" description="Helical" evidence="1">
    <location>
        <begin position="290"/>
        <end position="313"/>
    </location>
</feature>
<evidence type="ECO:0000313" key="2">
    <source>
        <dbReference type="EMBL" id="GHO92288.1"/>
    </source>
</evidence>
<evidence type="ECO:0008006" key="4">
    <source>
        <dbReference type="Google" id="ProtNLM"/>
    </source>
</evidence>
<feature type="transmembrane region" description="Helical" evidence="1">
    <location>
        <begin position="455"/>
        <end position="479"/>
    </location>
</feature>
<feature type="transmembrane region" description="Helical" evidence="1">
    <location>
        <begin position="325"/>
        <end position="347"/>
    </location>
</feature>
<evidence type="ECO:0000256" key="1">
    <source>
        <dbReference type="SAM" id="Phobius"/>
    </source>
</evidence>
<dbReference type="EMBL" id="BNJK01000001">
    <property type="protein sequence ID" value="GHO92288.1"/>
    <property type="molecule type" value="Genomic_DNA"/>
</dbReference>
<dbReference type="Proteomes" id="UP000597444">
    <property type="component" value="Unassembled WGS sequence"/>
</dbReference>
<dbReference type="Pfam" id="PF26314">
    <property type="entry name" value="MptA_B_family"/>
    <property type="match status" value="1"/>
</dbReference>
<keyword evidence="1" id="KW-1133">Transmembrane helix</keyword>
<feature type="transmembrane region" description="Helical" evidence="1">
    <location>
        <begin position="57"/>
        <end position="77"/>
    </location>
</feature>
<organism evidence="2 3">
    <name type="scientific">Reticulibacter mediterranei</name>
    <dbReference type="NCBI Taxonomy" id="2778369"/>
    <lineage>
        <taxon>Bacteria</taxon>
        <taxon>Bacillati</taxon>
        <taxon>Chloroflexota</taxon>
        <taxon>Ktedonobacteria</taxon>
        <taxon>Ktedonobacterales</taxon>
        <taxon>Reticulibacteraceae</taxon>
        <taxon>Reticulibacter</taxon>
    </lineage>
</organism>
<sequence length="543" mass="60915">MTIYQKTSVEPLHKQKGQQSSFLLLLVLACLLEVLCLGIVALSPLPALHLSETPLELFWTWTLAPAHLLLVVLPVLLDSSSLLPALLLGLMFVGMITIYGLIVALVIRRAAPGSWKWFWFFLGGTLLFGVTLLFLPRLFSDDIFTYMFSGRILAIYKADPMNTIPLQFPEDPYLVWVINGPETTNIFGPLWLSIAALLASVSNSPVISLLLFKGLALFSHLLNCLLVWAILGRLSPGRQVLGTLLYAWNPLVLIELAGSGHSEGVLLTLLLLVVWLHLQKDGPLSHIGSLVVFGLAVSVNLIALLLAPLYLWFVVRSQRLISRALLAFVWRFLVLLIPFIAIMLPYWRGPSTFFAITSAIDMEHFVHSPAGLLALAMRWFFQAVALWWNFPSFLQPITAADMTLRSSATFIFILIYLHTFSLVRSAPLSLASPQSDPEERVPGFDALLRAWAGAIFWYLILVSGWFWPWYVLWMFWIIVLRRLDTFSITILLLSGTALFIYPFVGFSRAPLATYQTALIFGIPLVYLIVAHIKQRSVERIPTS</sequence>
<proteinExistence type="predicted"/>
<dbReference type="AlphaFoldDB" id="A0A8J3N172"/>
<name>A0A8J3N172_9CHLR</name>
<feature type="transmembrane region" description="Helical" evidence="1">
    <location>
        <begin position="118"/>
        <end position="139"/>
    </location>
</feature>
<feature type="transmembrane region" description="Helical" evidence="1">
    <location>
        <begin position="22"/>
        <end position="45"/>
    </location>
</feature>
<feature type="transmembrane region" description="Helical" evidence="1">
    <location>
        <begin position="83"/>
        <end position="106"/>
    </location>
</feature>
<comment type="caution">
    <text evidence="2">The sequence shown here is derived from an EMBL/GenBank/DDBJ whole genome shotgun (WGS) entry which is preliminary data.</text>
</comment>
<feature type="transmembrane region" description="Helical" evidence="1">
    <location>
        <begin position="367"/>
        <end position="390"/>
    </location>
</feature>
<feature type="transmembrane region" description="Helical" evidence="1">
    <location>
        <begin position="486"/>
        <end position="505"/>
    </location>
</feature>
<keyword evidence="1" id="KW-0472">Membrane</keyword>